<evidence type="ECO:0000256" key="4">
    <source>
        <dbReference type="ARBA" id="ARBA00022801"/>
    </source>
</evidence>
<evidence type="ECO:0000256" key="3">
    <source>
        <dbReference type="ARBA" id="ARBA00022723"/>
    </source>
</evidence>
<evidence type="ECO:0000313" key="6">
    <source>
        <dbReference type="EMBL" id="GEO07934.1"/>
    </source>
</evidence>
<dbReference type="SUPFAM" id="SSF50324">
    <property type="entry name" value="Inorganic pyrophosphatase"/>
    <property type="match status" value="1"/>
</dbReference>
<evidence type="ECO:0000313" key="7">
    <source>
        <dbReference type="Proteomes" id="UP000321513"/>
    </source>
</evidence>
<dbReference type="EMBL" id="BJYT01000001">
    <property type="protein sequence ID" value="GEO07934.1"/>
    <property type="molecule type" value="Genomic_DNA"/>
</dbReference>
<dbReference type="GO" id="GO:0004427">
    <property type="term" value="F:inorganic diphosphate phosphatase activity"/>
    <property type="evidence" value="ECO:0007669"/>
    <property type="project" value="UniProtKB-EC"/>
</dbReference>
<evidence type="ECO:0000256" key="2">
    <source>
        <dbReference type="ARBA" id="ARBA00012146"/>
    </source>
</evidence>
<dbReference type="RefSeq" id="WP_147201879.1">
    <property type="nucleotide sequence ID" value="NZ_BJYT01000001.1"/>
</dbReference>
<dbReference type="AlphaFoldDB" id="A0A512B7J9"/>
<keyword evidence="5" id="KW-0460">Magnesium</keyword>
<organism evidence="6 7">
    <name type="scientific">Segetibacter aerophilus</name>
    <dbReference type="NCBI Taxonomy" id="670293"/>
    <lineage>
        <taxon>Bacteria</taxon>
        <taxon>Pseudomonadati</taxon>
        <taxon>Bacteroidota</taxon>
        <taxon>Chitinophagia</taxon>
        <taxon>Chitinophagales</taxon>
        <taxon>Chitinophagaceae</taxon>
        <taxon>Segetibacter</taxon>
    </lineage>
</organism>
<dbReference type="GO" id="GO:0005737">
    <property type="term" value="C:cytoplasm"/>
    <property type="evidence" value="ECO:0007669"/>
    <property type="project" value="InterPro"/>
</dbReference>
<dbReference type="PROSITE" id="PS00387">
    <property type="entry name" value="PPASE"/>
    <property type="match status" value="1"/>
</dbReference>
<protein>
    <recommendedName>
        <fullName evidence="2">inorganic diphosphatase</fullName>
        <ecNumber evidence="2">3.6.1.1</ecNumber>
    </recommendedName>
</protein>
<dbReference type="InterPro" id="IPR036649">
    <property type="entry name" value="Pyrophosphatase_sf"/>
</dbReference>
<keyword evidence="3" id="KW-0479">Metal-binding</keyword>
<dbReference type="PANTHER" id="PTHR10286">
    <property type="entry name" value="INORGANIC PYROPHOSPHATASE"/>
    <property type="match status" value="1"/>
</dbReference>
<keyword evidence="4" id="KW-0378">Hydrolase</keyword>
<reference evidence="6 7" key="1">
    <citation type="submission" date="2019-07" db="EMBL/GenBank/DDBJ databases">
        <title>Whole genome shotgun sequence of Segetibacter aerophilus NBRC 106135.</title>
        <authorList>
            <person name="Hosoyama A."/>
            <person name="Uohara A."/>
            <person name="Ohji S."/>
            <person name="Ichikawa N."/>
        </authorList>
    </citation>
    <scope>NUCLEOTIDE SEQUENCE [LARGE SCALE GENOMIC DNA]</scope>
    <source>
        <strain evidence="6 7">NBRC 106135</strain>
    </source>
</reference>
<evidence type="ECO:0000256" key="1">
    <source>
        <dbReference type="ARBA" id="ARBA00001946"/>
    </source>
</evidence>
<dbReference type="OrthoDB" id="5187599at2"/>
<dbReference type="Gene3D" id="3.90.80.10">
    <property type="entry name" value="Inorganic pyrophosphatase"/>
    <property type="match status" value="1"/>
</dbReference>
<dbReference type="Pfam" id="PF00719">
    <property type="entry name" value="Pyrophosphatase"/>
    <property type="match status" value="1"/>
</dbReference>
<evidence type="ECO:0000256" key="5">
    <source>
        <dbReference type="ARBA" id="ARBA00022842"/>
    </source>
</evidence>
<dbReference type="Proteomes" id="UP000321513">
    <property type="component" value="Unassembled WGS sequence"/>
</dbReference>
<dbReference type="InterPro" id="IPR008162">
    <property type="entry name" value="Pyrophosphatase"/>
</dbReference>
<dbReference type="EC" id="3.6.1.1" evidence="2"/>
<dbReference type="GO" id="GO:0000287">
    <property type="term" value="F:magnesium ion binding"/>
    <property type="evidence" value="ECO:0007669"/>
    <property type="project" value="InterPro"/>
</dbReference>
<keyword evidence="7" id="KW-1185">Reference proteome</keyword>
<comment type="cofactor">
    <cofactor evidence="1">
        <name>Mg(2+)</name>
        <dbReference type="ChEBI" id="CHEBI:18420"/>
    </cofactor>
</comment>
<proteinExistence type="predicted"/>
<name>A0A512B7J9_9BACT</name>
<comment type="caution">
    <text evidence="6">The sequence shown here is derived from an EMBL/GenBank/DDBJ whole genome shotgun (WGS) entry which is preliminary data.</text>
</comment>
<gene>
    <name evidence="6" type="ORF">SAE01_04300</name>
</gene>
<sequence length="177" mass="19673">MKIPEPFIEGTDHINAIVETPKGSRNKYVYDEENDIIKLKRALPAGMVFPFDFGFIPSTIAEDGDPMDILVLTDAPTFPGCLVESKVLGIIKVEQEEDGEKVRNDRVIAVQLHSRMYSSANNIDDLPEGLVKEIVNFFASYNQVSEDVFNPLGNEGPDVAIKLIHRSIKKASESIKP</sequence>
<accession>A0A512B7J9</accession>
<dbReference type="GO" id="GO:0006796">
    <property type="term" value="P:phosphate-containing compound metabolic process"/>
    <property type="evidence" value="ECO:0007669"/>
    <property type="project" value="InterPro"/>
</dbReference>